<protein>
    <recommendedName>
        <fullName evidence="3">DUF2889 domain-containing protein</fullName>
    </recommendedName>
</protein>
<gene>
    <name evidence="1" type="ORF">HLVA_07640</name>
</gene>
<sequence>MYFMREKIIKVEKTNNNYIATLEFKDDSHHFLLMVKSDLNLKIEESEIDIIKSPYTICNNIKDLVKKVKNIKVEKGFTKAVIKLVGGREGCTHLIDMFTEIGRGLVQADLKRTYEIKGKEGLNKELEKSCLAY</sequence>
<dbReference type="KEGG" id="haby:HLVA_07640"/>
<proteinExistence type="predicted"/>
<keyword evidence="2" id="KW-1185">Reference proteome</keyword>
<dbReference type="RefSeq" id="WP_307905127.1">
    <property type="nucleotide sequence ID" value="NZ_AP027059.1"/>
</dbReference>
<name>A0AAU9DXS5_9FUSO</name>
<evidence type="ECO:0000313" key="2">
    <source>
        <dbReference type="Proteomes" id="UP001321582"/>
    </source>
</evidence>
<dbReference type="InterPro" id="IPR021312">
    <property type="entry name" value="DUF2889"/>
</dbReference>
<accession>A0AAU9DXS5</accession>
<dbReference type="AlphaFoldDB" id="A0AAU9DXS5"/>
<dbReference type="Proteomes" id="UP001321582">
    <property type="component" value="Chromosome"/>
</dbReference>
<evidence type="ECO:0008006" key="3">
    <source>
        <dbReference type="Google" id="ProtNLM"/>
    </source>
</evidence>
<dbReference type="Pfam" id="PF11136">
    <property type="entry name" value="DUF2889"/>
    <property type="match status" value="1"/>
</dbReference>
<organism evidence="1 2">
    <name type="scientific">Haliovirga abyssi</name>
    <dbReference type="NCBI Taxonomy" id="2996794"/>
    <lineage>
        <taxon>Bacteria</taxon>
        <taxon>Fusobacteriati</taxon>
        <taxon>Fusobacteriota</taxon>
        <taxon>Fusobacteriia</taxon>
        <taxon>Fusobacteriales</taxon>
        <taxon>Haliovirgaceae</taxon>
        <taxon>Haliovirga</taxon>
    </lineage>
</organism>
<evidence type="ECO:0000313" key="1">
    <source>
        <dbReference type="EMBL" id="BDU50195.1"/>
    </source>
</evidence>
<reference evidence="1 2" key="1">
    <citation type="submission" date="2022-11" db="EMBL/GenBank/DDBJ databases">
        <title>Haliovirga abyssi gen. nov., sp. nov., a mesophilic fermentative bacterium isolated from the Iheya North hydrothermal field and the proposal of Haliovirgaceae fam. nov.</title>
        <authorList>
            <person name="Miyazaki U."/>
            <person name="Tame A."/>
            <person name="Miyazaki J."/>
            <person name="Takai K."/>
            <person name="Sawayama S."/>
            <person name="Kitajima M."/>
            <person name="Okamoto A."/>
            <person name="Nakagawa S."/>
        </authorList>
    </citation>
    <scope>NUCLEOTIDE SEQUENCE [LARGE SCALE GENOMIC DNA]</scope>
    <source>
        <strain evidence="1 2">IC12</strain>
    </source>
</reference>
<dbReference type="EMBL" id="AP027059">
    <property type="protein sequence ID" value="BDU50195.1"/>
    <property type="molecule type" value="Genomic_DNA"/>
</dbReference>